<dbReference type="AlphaFoldDB" id="A0A7X0RMJ2"/>
<feature type="domain" description="PepSY" evidence="3">
    <location>
        <begin position="71"/>
        <end position="129"/>
    </location>
</feature>
<evidence type="ECO:0000259" key="3">
    <source>
        <dbReference type="Pfam" id="PF03413"/>
    </source>
</evidence>
<reference evidence="4 5" key="1">
    <citation type="submission" date="2020-08" db="EMBL/GenBank/DDBJ databases">
        <title>Cohnella phylogeny.</title>
        <authorList>
            <person name="Dunlap C."/>
        </authorList>
    </citation>
    <scope>NUCLEOTIDE SEQUENCE [LARGE SCALE GENOMIC DNA]</scope>
    <source>
        <strain evidence="4 5">DSM 28246</strain>
    </source>
</reference>
<sequence>MKKSKSFTLLGAAAVLAAMIPLSAYAATASTPAKTPVAPVAVKTETSKESAKEKPEAQDPNEQAKLQQAAALTKEQATAAALQQVPGTVKSVELEDENGTAVYGVHIVDANGKGFDVKVDAKTGKVLKSDDDSNDGNESNDGDDN</sequence>
<feature type="signal peptide" evidence="2">
    <location>
        <begin position="1"/>
        <end position="26"/>
    </location>
</feature>
<organism evidence="4 5">
    <name type="scientific">Cohnella nanjingensis</name>
    <dbReference type="NCBI Taxonomy" id="1387779"/>
    <lineage>
        <taxon>Bacteria</taxon>
        <taxon>Bacillati</taxon>
        <taxon>Bacillota</taxon>
        <taxon>Bacilli</taxon>
        <taxon>Bacillales</taxon>
        <taxon>Paenibacillaceae</taxon>
        <taxon>Cohnella</taxon>
    </lineage>
</organism>
<evidence type="ECO:0000256" key="2">
    <source>
        <dbReference type="SAM" id="SignalP"/>
    </source>
</evidence>
<evidence type="ECO:0000313" key="4">
    <source>
        <dbReference type="EMBL" id="MBB6670220.1"/>
    </source>
</evidence>
<dbReference type="Gene3D" id="3.10.450.40">
    <property type="match status" value="1"/>
</dbReference>
<dbReference type="EMBL" id="JACJVP010000007">
    <property type="protein sequence ID" value="MBB6670220.1"/>
    <property type="molecule type" value="Genomic_DNA"/>
</dbReference>
<dbReference type="RefSeq" id="WP_185141663.1">
    <property type="nucleotide sequence ID" value="NZ_JACJVP010000007.1"/>
</dbReference>
<feature type="region of interest" description="Disordered" evidence="1">
    <location>
        <begin position="123"/>
        <end position="145"/>
    </location>
</feature>
<name>A0A7X0RMJ2_9BACL</name>
<feature type="chain" id="PRO_5030870415" evidence="2">
    <location>
        <begin position="27"/>
        <end position="145"/>
    </location>
</feature>
<keyword evidence="2" id="KW-0732">Signal</keyword>
<dbReference type="Proteomes" id="UP000547209">
    <property type="component" value="Unassembled WGS sequence"/>
</dbReference>
<feature type="compositionally biased region" description="Basic and acidic residues" evidence="1">
    <location>
        <begin position="45"/>
        <end position="57"/>
    </location>
</feature>
<protein>
    <submittedName>
        <fullName evidence="4">PepSY domain-containing protein</fullName>
    </submittedName>
</protein>
<feature type="compositionally biased region" description="Acidic residues" evidence="1">
    <location>
        <begin position="132"/>
        <end position="145"/>
    </location>
</feature>
<evidence type="ECO:0000313" key="5">
    <source>
        <dbReference type="Proteomes" id="UP000547209"/>
    </source>
</evidence>
<dbReference type="Pfam" id="PF03413">
    <property type="entry name" value="PepSY"/>
    <property type="match status" value="1"/>
</dbReference>
<evidence type="ECO:0000256" key="1">
    <source>
        <dbReference type="SAM" id="MobiDB-lite"/>
    </source>
</evidence>
<feature type="region of interest" description="Disordered" evidence="1">
    <location>
        <begin position="29"/>
        <end position="71"/>
    </location>
</feature>
<keyword evidence="5" id="KW-1185">Reference proteome</keyword>
<proteinExistence type="predicted"/>
<accession>A0A7X0RMJ2</accession>
<gene>
    <name evidence="4" type="ORF">H7C19_05920</name>
</gene>
<dbReference type="InterPro" id="IPR025711">
    <property type="entry name" value="PepSY"/>
</dbReference>
<comment type="caution">
    <text evidence="4">The sequence shown here is derived from an EMBL/GenBank/DDBJ whole genome shotgun (WGS) entry which is preliminary data.</text>
</comment>